<dbReference type="InterPro" id="IPR051169">
    <property type="entry name" value="NADH-Q_oxidoreductase"/>
</dbReference>
<gene>
    <name evidence="7" type="ORF">L3556_11385</name>
</gene>
<dbReference type="PRINTS" id="PR00368">
    <property type="entry name" value="FADPNR"/>
</dbReference>
<proteinExistence type="inferred from homology"/>
<dbReference type="Proteomes" id="UP001154265">
    <property type="component" value="Unassembled WGS sequence"/>
</dbReference>
<keyword evidence="3" id="KW-0285">Flavoprotein</keyword>
<dbReference type="PANTHER" id="PTHR42913">
    <property type="entry name" value="APOPTOSIS-INDUCING FACTOR 1"/>
    <property type="match status" value="1"/>
</dbReference>
<evidence type="ECO:0000259" key="6">
    <source>
        <dbReference type="Pfam" id="PF07992"/>
    </source>
</evidence>
<dbReference type="SUPFAM" id="SSF51905">
    <property type="entry name" value="FAD/NAD(P)-binding domain"/>
    <property type="match status" value="2"/>
</dbReference>
<keyword evidence="4" id="KW-0274">FAD</keyword>
<dbReference type="EMBL" id="JAKKUT010000002">
    <property type="protein sequence ID" value="MDG2991527.1"/>
    <property type="molecule type" value="Genomic_DNA"/>
</dbReference>
<comment type="similarity">
    <text evidence="2">Belongs to the NADH dehydrogenase family.</text>
</comment>
<comment type="cofactor">
    <cofactor evidence="1">
        <name>FAD</name>
        <dbReference type="ChEBI" id="CHEBI:57692"/>
    </cofactor>
</comment>
<name>A0ABT6F101_9SYNE</name>
<accession>A0ABT6F101</accession>
<dbReference type="InterPro" id="IPR023753">
    <property type="entry name" value="FAD/NAD-binding_dom"/>
</dbReference>
<comment type="caution">
    <text evidence="7">The sequence shown here is derived from an EMBL/GenBank/DDBJ whole genome shotgun (WGS) entry which is preliminary data.</text>
</comment>
<dbReference type="PRINTS" id="PR00411">
    <property type="entry name" value="PNDRDTASEI"/>
</dbReference>
<protein>
    <submittedName>
        <fullName evidence="7">NAD(P)/FAD-dependent oxidoreductase</fullName>
    </submittedName>
</protein>
<dbReference type="Pfam" id="PF07992">
    <property type="entry name" value="Pyr_redox_2"/>
    <property type="match status" value="1"/>
</dbReference>
<feature type="domain" description="FAD/NAD(P)-binding" evidence="6">
    <location>
        <begin position="7"/>
        <end position="317"/>
    </location>
</feature>
<evidence type="ECO:0000313" key="8">
    <source>
        <dbReference type="Proteomes" id="UP001154265"/>
    </source>
</evidence>
<evidence type="ECO:0000256" key="3">
    <source>
        <dbReference type="ARBA" id="ARBA00022630"/>
    </source>
</evidence>
<organism evidence="7 8">
    <name type="scientific">Candidatus Synechococcus calcipolaris G9</name>
    <dbReference type="NCBI Taxonomy" id="1497997"/>
    <lineage>
        <taxon>Bacteria</taxon>
        <taxon>Bacillati</taxon>
        <taxon>Cyanobacteriota</taxon>
        <taxon>Cyanophyceae</taxon>
        <taxon>Synechococcales</taxon>
        <taxon>Synechococcaceae</taxon>
        <taxon>Synechococcus</taxon>
    </lineage>
</organism>
<keyword evidence="8" id="KW-1185">Reference proteome</keyword>
<dbReference type="Gene3D" id="3.50.50.100">
    <property type="match status" value="1"/>
</dbReference>
<sequence>MTEPTAQICILGGGFAGLYTALRLGQLPWDDISQPVITLVDQGDRFVFTPLLYELLTGELQSWEIAPPFSELLKETSIHFIQATVQEIQTKTATVQLNSQQTNLQETLNYDRLVIALGGETAVSNIPGMGEYGYQFRTLADAYRLDERLRELEVSDQDKIRISLVGAGPSGVELACKLAERLGKRGRVRLIDRNREILKSSPKFNQETAQKALEERGVWVDLETTPIAMGPNSLTLRYKGDVTEIPVDLVLWTIGTQVAAPIQNLDLAKNDQGRLITTPTLQVPDHDQIFALGDAAYICDREGQQIPQTAQAAFQQADYAAWNIWASLNQRPLLPFSYSHLGEMLTLGSDAAALAGLGLTLDGPLAYLARRLAYLYRMPTLDHQLKVGLNWVFRPLIEQLTR</sequence>
<evidence type="ECO:0000313" key="7">
    <source>
        <dbReference type="EMBL" id="MDG2991527.1"/>
    </source>
</evidence>
<dbReference type="PANTHER" id="PTHR42913:SF4">
    <property type="entry name" value="ALTERNATIVE NAD(P)H-UBIQUINONE OXIDOREDUCTASE C1, CHLOROPLASTIC_MITOCHONDRIAL"/>
    <property type="match status" value="1"/>
</dbReference>
<evidence type="ECO:0000256" key="4">
    <source>
        <dbReference type="ARBA" id="ARBA00022827"/>
    </source>
</evidence>
<keyword evidence="5" id="KW-0560">Oxidoreductase</keyword>
<dbReference type="InterPro" id="IPR036188">
    <property type="entry name" value="FAD/NAD-bd_sf"/>
</dbReference>
<evidence type="ECO:0000256" key="2">
    <source>
        <dbReference type="ARBA" id="ARBA00005272"/>
    </source>
</evidence>
<reference evidence="7" key="1">
    <citation type="journal article" date="2022" name="Genome Biol. Evol.">
        <title>A New Gene Family Diagnostic for Intracellular Biomineralization of Amorphous Ca Carbonates by Cyanobacteria.</title>
        <authorList>
            <person name="Benzerara K."/>
            <person name="Duprat E."/>
            <person name="Bitard-Feildel T."/>
            <person name="Caumes G."/>
            <person name="Cassier-Chauvat C."/>
            <person name="Chauvat F."/>
            <person name="Dezi M."/>
            <person name="Diop S.I."/>
            <person name="Gaschignard G."/>
            <person name="Gorgen S."/>
            <person name="Gugger M."/>
            <person name="Lopez-Garcia P."/>
            <person name="Millet M."/>
            <person name="Skouri-Panet F."/>
            <person name="Moreira D."/>
            <person name="Callebaut I."/>
        </authorList>
    </citation>
    <scope>NUCLEOTIDE SEQUENCE</scope>
    <source>
        <strain evidence="7">G9</strain>
    </source>
</reference>
<dbReference type="RefSeq" id="WP_277867390.1">
    <property type="nucleotide sequence ID" value="NZ_JAKKUT010000002.1"/>
</dbReference>
<evidence type="ECO:0000256" key="5">
    <source>
        <dbReference type="ARBA" id="ARBA00023002"/>
    </source>
</evidence>
<evidence type="ECO:0000256" key="1">
    <source>
        <dbReference type="ARBA" id="ARBA00001974"/>
    </source>
</evidence>
<reference evidence="7" key="2">
    <citation type="submission" date="2022-01" db="EMBL/GenBank/DDBJ databases">
        <authorList>
            <person name="Zivanovic Y."/>
            <person name="Moreira D."/>
            <person name="Lopez-Garcia P."/>
        </authorList>
    </citation>
    <scope>NUCLEOTIDE SEQUENCE</scope>
    <source>
        <strain evidence="7">G9</strain>
    </source>
</reference>